<keyword evidence="7" id="KW-0645">Protease</keyword>
<comment type="subcellular location">
    <subcellularLocation>
        <location evidence="2">Cell membrane</location>
        <topology evidence="2">Single-pass type II membrane protein</topology>
    </subcellularLocation>
    <subcellularLocation>
        <location evidence="7">Membrane</location>
        <topology evidence="7">Single-pass type II membrane protein</topology>
    </subcellularLocation>
</comment>
<dbReference type="EMBL" id="JAINVB010000002">
    <property type="protein sequence ID" value="MCK0088890.1"/>
    <property type="molecule type" value="Genomic_DNA"/>
</dbReference>
<comment type="caution">
    <text evidence="11">The sequence shown here is derived from an EMBL/GenBank/DDBJ whole genome shotgun (WGS) entry which is preliminary data.</text>
</comment>
<reference evidence="10" key="1">
    <citation type="journal article" date="2022" name="Cell Host Microbe">
        <title>Colonization of the live biotherapeutic product VE303 and modulation of the microbiota and metabolites in healthy volunteers.</title>
        <authorList>
            <person name="Dsouza M."/>
            <person name="Menon R."/>
            <person name="Crossette E."/>
            <person name="Bhattarai S.K."/>
            <person name="Schneider J."/>
            <person name="Kim Y.G."/>
            <person name="Reddy S."/>
            <person name="Caballero S."/>
            <person name="Felix C."/>
            <person name="Cornacchione L."/>
            <person name="Hendrickson J."/>
            <person name="Watson A.R."/>
            <person name="Minot S.S."/>
            <person name="Greenfield N."/>
            <person name="Schopf L."/>
            <person name="Szabady R."/>
            <person name="Patarroyo J."/>
            <person name="Smith W."/>
            <person name="Harrison P."/>
            <person name="Kuijper E.J."/>
            <person name="Kelly C.P."/>
            <person name="Olle B."/>
            <person name="Bobilev D."/>
            <person name="Silber J.L."/>
            <person name="Bucci V."/>
            <person name="Roberts B."/>
            <person name="Faith J."/>
            <person name="Norman J.M."/>
        </authorList>
    </citation>
    <scope>NUCLEOTIDE SEQUENCE</scope>
    <source>
        <strain evidence="10">VE303-04</strain>
    </source>
</reference>
<evidence type="ECO:0000256" key="8">
    <source>
        <dbReference type="SAM" id="MobiDB-lite"/>
    </source>
</evidence>
<dbReference type="PROSITE" id="PS00760">
    <property type="entry name" value="SPASE_I_2"/>
    <property type="match status" value="1"/>
</dbReference>
<feature type="domain" description="Peptidase S26" evidence="9">
    <location>
        <begin position="65"/>
        <end position="226"/>
    </location>
</feature>
<dbReference type="Proteomes" id="UP001300871">
    <property type="component" value="Unassembled WGS sequence"/>
</dbReference>
<dbReference type="CDD" id="cd06530">
    <property type="entry name" value="S26_SPase_I"/>
    <property type="match status" value="1"/>
</dbReference>
<dbReference type="InterPro" id="IPR019533">
    <property type="entry name" value="Peptidase_S26"/>
</dbReference>
<protein>
    <recommendedName>
        <fullName evidence="4 7">Signal peptidase I</fullName>
        <ecNumber evidence="4 7">3.4.21.89</ecNumber>
    </recommendedName>
</protein>
<sequence>MKNIEENKPEDPQQPEAPGALAEELERELTKNTVGSETGGWEADTGKPSKDKNGKEPFNWKAEIISWIQVLVTAAIIAFVIDRYIIANSQVPTGSMETTIMPGDRVIGSRLSYTFGEPERGDIAIFVYPDDAYKGITTYYVKRVIGMPGDTIDIIDGKIYINGSDTPLDEPYLHEEMEEEPPQHYEVPEGSYFMMGDNRNYSNDSRRWKIKYVTEDQLVAKVLFQYFPKIRKLE</sequence>
<proteinExistence type="inferred from homology"/>
<dbReference type="GO" id="GO:0009003">
    <property type="term" value="F:signal peptidase activity"/>
    <property type="evidence" value="ECO:0007669"/>
    <property type="project" value="UniProtKB-EC"/>
</dbReference>
<keyword evidence="7" id="KW-1133">Transmembrane helix</keyword>
<reference evidence="11" key="2">
    <citation type="submission" date="2023-01" db="EMBL/GenBank/DDBJ databases">
        <title>Human gut microbiome strain richness.</title>
        <authorList>
            <person name="Chen-Liaw A."/>
        </authorList>
    </citation>
    <scope>NUCLEOTIDE SEQUENCE</scope>
    <source>
        <strain evidence="11">B1_m1001713B170214d0_201011</strain>
    </source>
</reference>
<dbReference type="PANTHER" id="PTHR43390">
    <property type="entry name" value="SIGNAL PEPTIDASE I"/>
    <property type="match status" value="1"/>
</dbReference>
<feature type="active site" evidence="6">
    <location>
        <position position="95"/>
    </location>
</feature>
<accession>A0AAW6B4B1</accession>
<dbReference type="EC" id="3.4.21.89" evidence="4 7"/>
<dbReference type="PRINTS" id="PR00727">
    <property type="entry name" value="LEADERPTASE"/>
</dbReference>
<organism evidence="11 12">
    <name type="scientific">Clostridium symbiosum</name>
    <name type="common">Bacteroides symbiosus</name>
    <dbReference type="NCBI Taxonomy" id="1512"/>
    <lineage>
        <taxon>Bacteria</taxon>
        <taxon>Bacillati</taxon>
        <taxon>Bacillota</taxon>
        <taxon>Clostridia</taxon>
        <taxon>Lachnospirales</taxon>
        <taxon>Lachnospiraceae</taxon>
        <taxon>Otoolea</taxon>
    </lineage>
</organism>
<gene>
    <name evidence="11" type="primary">lepB</name>
    <name evidence="10" type="ORF">K5I21_24105</name>
    <name evidence="11" type="ORF">PM006_17365</name>
</gene>
<evidence type="ECO:0000256" key="3">
    <source>
        <dbReference type="ARBA" id="ARBA00009370"/>
    </source>
</evidence>
<evidence type="ECO:0000313" key="10">
    <source>
        <dbReference type="EMBL" id="MCK0088890.1"/>
    </source>
</evidence>
<dbReference type="GO" id="GO:0004252">
    <property type="term" value="F:serine-type endopeptidase activity"/>
    <property type="evidence" value="ECO:0007669"/>
    <property type="project" value="InterPro"/>
</dbReference>
<dbReference type="InterPro" id="IPR019758">
    <property type="entry name" value="Pept_S26A_signal_pept_1_CS"/>
</dbReference>
<dbReference type="InterPro" id="IPR000223">
    <property type="entry name" value="Pept_S26A_signal_pept_1"/>
</dbReference>
<dbReference type="Gene3D" id="2.10.109.10">
    <property type="entry name" value="Umud Fragment, subunit A"/>
    <property type="match status" value="1"/>
</dbReference>
<evidence type="ECO:0000256" key="5">
    <source>
        <dbReference type="ARBA" id="ARBA00022801"/>
    </source>
</evidence>
<dbReference type="GeneID" id="57968165"/>
<dbReference type="InterPro" id="IPR036286">
    <property type="entry name" value="LexA/Signal_pep-like_sf"/>
</dbReference>
<feature type="region of interest" description="Disordered" evidence="8">
    <location>
        <begin position="1"/>
        <end position="55"/>
    </location>
</feature>
<name>A0AAW6B4B1_CLOSY</name>
<dbReference type="SUPFAM" id="SSF51306">
    <property type="entry name" value="LexA/Signal peptidase"/>
    <property type="match status" value="1"/>
</dbReference>
<dbReference type="InterPro" id="IPR019757">
    <property type="entry name" value="Pept_S26A_signal_pept_1_Lys-AS"/>
</dbReference>
<evidence type="ECO:0000313" key="12">
    <source>
        <dbReference type="Proteomes" id="UP001300871"/>
    </source>
</evidence>
<evidence type="ECO:0000256" key="2">
    <source>
        <dbReference type="ARBA" id="ARBA00004401"/>
    </source>
</evidence>
<dbReference type="RefSeq" id="WP_003498041.1">
    <property type="nucleotide sequence ID" value="NZ_BAABZD010000028.1"/>
</dbReference>
<evidence type="ECO:0000256" key="1">
    <source>
        <dbReference type="ARBA" id="ARBA00000677"/>
    </source>
</evidence>
<feature type="active site" evidence="6">
    <location>
        <position position="142"/>
    </location>
</feature>
<feature type="transmembrane region" description="Helical" evidence="7">
    <location>
        <begin position="64"/>
        <end position="86"/>
    </location>
</feature>
<evidence type="ECO:0000256" key="7">
    <source>
        <dbReference type="RuleBase" id="RU362042"/>
    </source>
</evidence>
<dbReference type="GO" id="GO:0005886">
    <property type="term" value="C:plasma membrane"/>
    <property type="evidence" value="ECO:0007669"/>
    <property type="project" value="UniProtKB-SubCell"/>
</dbReference>
<comment type="catalytic activity">
    <reaction evidence="1 7">
        <text>Cleavage of hydrophobic, N-terminal signal or leader sequences from secreted and periplasmic proteins.</text>
        <dbReference type="EC" id="3.4.21.89"/>
    </reaction>
</comment>
<dbReference type="GO" id="GO:0006465">
    <property type="term" value="P:signal peptide processing"/>
    <property type="evidence" value="ECO:0007669"/>
    <property type="project" value="InterPro"/>
</dbReference>
<dbReference type="PANTHER" id="PTHR43390:SF1">
    <property type="entry name" value="CHLOROPLAST PROCESSING PEPTIDASE"/>
    <property type="match status" value="1"/>
</dbReference>
<keyword evidence="7" id="KW-0472">Membrane</keyword>
<dbReference type="Proteomes" id="UP001203136">
    <property type="component" value="Unassembled WGS sequence"/>
</dbReference>
<feature type="compositionally biased region" description="Basic and acidic residues" evidence="8">
    <location>
        <begin position="1"/>
        <end position="11"/>
    </location>
</feature>
<feature type="compositionally biased region" description="Basic and acidic residues" evidence="8">
    <location>
        <begin position="44"/>
        <end position="55"/>
    </location>
</feature>
<keyword evidence="5 7" id="KW-0378">Hydrolase</keyword>
<evidence type="ECO:0000256" key="4">
    <source>
        <dbReference type="ARBA" id="ARBA00013208"/>
    </source>
</evidence>
<dbReference type="PROSITE" id="PS00761">
    <property type="entry name" value="SPASE_I_3"/>
    <property type="match status" value="1"/>
</dbReference>
<dbReference type="AlphaFoldDB" id="A0AAW6B4B1"/>
<dbReference type="NCBIfam" id="TIGR02227">
    <property type="entry name" value="sigpep_I_bact"/>
    <property type="match status" value="1"/>
</dbReference>
<dbReference type="EMBL" id="JAQLGM010000053">
    <property type="protein sequence ID" value="MDB2001969.1"/>
    <property type="molecule type" value="Genomic_DNA"/>
</dbReference>
<dbReference type="Pfam" id="PF10502">
    <property type="entry name" value="Peptidase_S26"/>
    <property type="match status" value="1"/>
</dbReference>
<keyword evidence="7" id="KW-0812">Transmembrane</keyword>
<evidence type="ECO:0000256" key="6">
    <source>
        <dbReference type="PIRSR" id="PIRSR600223-1"/>
    </source>
</evidence>
<comment type="similarity">
    <text evidence="3 7">Belongs to the peptidase S26 family.</text>
</comment>
<evidence type="ECO:0000313" key="11">
    <source>
        <dbReference type="EMBL" id="MDB2001969.1"/>
    </source>
</evidence>
<evidence type="ECO:0000259" key="9">
    <source>
        <dbReference type="Pfam" id="PF10502"/>
    </source>
</evidence>